<dbReference type="Proteomes" id="UP000002881">
    <property type="component" value="Chromosome"/>
</dbReference>
<organism evidence="3 4">
    <name type="scientific">Mesotoga prima MesG1.Ag.4.2</name>
    <dbReference type="NCBI Taxonomy" id="660470"/>
    <lineage>
        <taxon>Bacteria</taxon>
        <taxon>Thermotogati</taxon>
        <taxon>Thermotogota</taxon>
        <taxon>Thermotogae</taxon>
        <taxon>Kosmotogales</taxon>
        <taxon>Kosmotogaceae</taxon>
        <taxon>Mesotoga</taxon>
    </lineage>
</organism>
<dbReference type="eggNOG" id="COG2721">
    <property type="taxonomic scope" value="Bacteria"/>
</dbReference>
<protein>
    <submittedName>
        <fullName evidence="3">Altronate dehydratase</fullName>
    </submittedName>
</protein>
<evidence type="ECO:0000313" key="3">
    <source>
        <dbReference type="EMBL" id="AFK08279.1"/>
    </source>
</evidence>
<accession>I2F8M6</accession>
<dbReference type="GO" id="GO:0016829">
    <property type="term" value="F:lyase activity"/>
    <property type="evidence" value="ECO:0007669"/>
    <property type="project" value="UniProtKB-KW"/>
</dbReference>
<feature type="domain" description="SAF" evidence="2">
    <location>
        <begin position="11"/>
        <end position="86"/>
    </location>
</feature>
<dbReference type="CDD" id="cd11613">
    <property type="entry name" value="SAF_AH_GD"/>
    <property type="match status" value="1"/>
</dbReference>
<dbReference type="RefSeq" id="WP_014731974.1">
    <property type="nucleotide sequence ID" value="NC_017934.1"/>
</dbReference>
<dbReference type="Pfam" id="PF08666">
    <property type="entry name" value="SAF"/>
    <property type="match status" value="1"/>
</dbReference>
<dbReference type="InterPro" id="IPR013974">
    <property type="entry name" value="SAF"/>
</dbReference>
<name>I2F8M6_9BACT</name>
<dbReference type="PANTHER" id="PTHR30536">
    <property type="entry name" value="ALTRONATE/GALACTARATE DEHYDRATASE"/>
    <property type="match status" value="1"/>
</dbReference>
<dbReference type="EMBL" id="CP003532">
    <property type="protein sequence ID" value="AFK08279.1"/>
    <property type="molecule type" value="Genomic_DNA"/>
</dbReference>
<dbReference type="KEGG" id="mpg:Theba_2680"/>
<keyword evidence="4" id="KW-1185">Reference proteome</keyword>
<dbReference type="Gene3D" id="2.30.130.110">
    <property type="match status" value="1"/>
</dbReference>
<dbReference type="AlphaFoldDB" id="I2F8M6"/>
<dbReference type="InterPro" id="IPR052172">
    <property type="entry name" value="UxaA_altronate/galactarate_dh"/>
</dbReference>
<sequence length="99" mass="10882">MKQAIMLSVNDNVATVLEKVAKGEEIEMKGTSQVGTIVAKEEIPFGHKIAVRDIRKKERIIKYDNKIGVATADIATGQHVHIQNVASERTEIKEGGERA</sequence>
<evidence type="ECO:0000259" key="2">
    <source>
        <dbReference type="SMART" id="SM00858"/>
    </source>
</evidence>
<dbReference type="HOGENOM" id="CLU_084161_3_0_0"/>
<proteinExistence type="predicted"/>
<keyword evidence="1" id="KW-0456">Lyase</keyword>
<evidence type="ECO:0000256" key="1">
    <source>
        <dbReference type="ARBA" id="ARBA00023239"/>
    </source>
</evidence>
<dbReference type="PANTHER" id="PTHR30536:SF5">
    <property type="entry name" value="ALTRONATE DEHYDRATASE"/>
    <property type="match status" value="1"/>
</dbReference>
<dbReference type="STRING" id="660470.Theba_2680"/>
<reference evidence="3 4" key="1">
    <citation type="journal article" date="2012" name="Genome Biol. Evol.">
        <title>Genome Sequence of the Mesophilic Thermotogales Bacterium Mesotoga prima MesG1.Ag.4.2 Reveals the Largest Thermotogales Genome To Date.</title>
        <authorList>
            <person name="Zhaxybayeva O."/>
            <person name="Swithers K.S."/>
            <person name="Foght J."/>
            <person name="Green A.G."/>
            <person name="Bruce D."/>
            <person name="Detter C."/>
            <person name="Han S."/>
            <person name="Teshima H."/>
            <person name="Han J."/>
            <person name="Woyke T."/>
            <person name="Pitluck S."/>
            <person name="Nolan M."/>
            <person name="Ivanova N."/>
            <person name="Pati A."/>
            <person name="Land M.L."/>
            <person name="Dlutek M."/>
            <person name="Doolittle W.F."/>
            <person name="Noll K.M."/>
            <person name="Nesbo C.L."/>
        </authorList>
    </citation>
    <scope>NUCLEOTIDE SEQUENCE [LARGE SCALE GENOMIC DNA]</scope>
    <source>
        <strain evidence="4">mesG1.Ag.4.2</strain>
    </source>
</reference>
<dbReference type="GO" id="GO:0019698">
    <property type="term" value="P:D-galacturonate catabolic process"/>
    <property type="evidence" value="ECO:0007669"/>
    <property type="project" value="TreeGrafter"/>
</dbReference>
<dbReference type="InterPro" id="IPR044144">
    <property type="entry name" value="SAF_UxaA/GarD"/>
</dbReference>
<dbReference type="GeneID" id="87108379"/>
<evidence type="ECO:0000313" key="4">
    <source>
        <dbReference type="Proteomes" id="UP000002881"/>
    </source>
</evidence>
<dbReference type="SMART" id="SM00858">
    <property type="entry name" value="SAF"/>
    <property type="match status" value="1"/>
</dbReference>
<gene>
    <name evidence="3" type="ORF">Theba_2680</name>
</gene>